<evidence type="ECO:0000313" key="2">
    <source>
        <dbReference type="EMBL" id="CAF4012511.1"/>
    </source>
</evidence>
<dbReference type="EMBL" id="CAJOBE010006632">
    <property type="protein sequence ID" value="CAF4012511.1"/>
    <property type="molecule type" value="Genomic_DNA"/>
</dbReference>
<feature type="non-terminal residue" evidence="2">
    <location>
        <position position="1"/>
    </location>
</feature>
<comment type="caution">
    <text evidence="2">The sequence shown here is derived from an EMBL/GenBank/DDBJ whole genome shotgun (WGS) entry which is preliminary data.</text>
</comment>
<proteinExistence type="predicted"/>
<protein>
    <submittedName>
        <fullName evidence="2">Uncharacterized protein</fullName>
    </submittedName>
</protein>
<evidence type="ECO:0000256" key="1">
    <source>
        <dbReference type="SAM" id="Phobius"/>
    </source>
</evidence>
<keyword evidence="1" id="KW-0812">Transmembrane</keyword>
<sequence>SCPNVIYLIINTSLLLFSKIINNLSLIPIFKQIKMIKSITKDIYFPSNFILKFVERFPSLVHIELQED</sequence>
<keyword evidence="1" id="KW-0472">Membrane</keyword>
<name>A0A819PPF9_9BILA</name>
<organism evidence="2 3">
    <name type="scientific">Rotaria sordida</name>
    <dbReference type="NCBI Taxonomy" id="392033"/>
    <lineage>
        <taxon>Eukaryota</taxon>
        <taxon>Metazoa</taxon>
        <taxon>Spiralia</taxon>
        <taxon>Gnathifera</taxon>
        <taxon>Rotifera</taxon>
        <taxon>Eurotatoria</taxon>
        <taxon>Bdelloidea</taxon>
        <taxon>Philodinida</taxon>
        <taxon>Philodinidae</taxon>
        <taxon>Rotaria</taxon>
    </lineage>
</organism>
<dbReference type="Proteomes" id="UP000663874">
    <property type="component" value="Unassembled WGS sequence"/>
</dbReference>
<accession>A0A819PPF9</accession>
<dbReference type="AlphaFoldDB" id="A0A819PPF9"/>
<keyword evidence="1" id="KW-1133">Transmembrane helix</keyword>
<reference evidence="2" key="1">
    <citation type="submission" date="2021-02" db="EMBL/GenBank/DDBJ databases">
        <authorList>
            <person name="Nowell W R."/>
        </authorList>
    </citation>
    <scope>NUCLEOTIDE SEQUENCE</scope>
</reference>
<evidence type="ECO:0000313" key="3">
    <source>
        <dbReference type="Proteomes" id="UP000663874"/>
    </source>
</evidence>
<gene>
    <name evidence="2" type="ORF">FNK824_LOCUS26586</name>
</gene>
<feature type="transmembrane region" description="Helical" evidence="1">
    <location>
        <begin position="6"/>
        <end position="30"/>
    </location>
</feature>